<name>A0ACB9JZH6_9ASTR</name>
<comment type="caution">
    <text evidence="1">The sequence shown here is derived from an EMBL/GenBank/DDBJ whole genome shotgun (WGS) entry which is preliminary data.</text>
</comment>
<evidence type="ECO:0000313" key="2">
    <source>
        <dbReference type="Proteomes" id="UP001056120"/>
    </source>
</evidence>
<dbReference type="Proteomes" id="UP001056120">
    <property type="component" value="Linkage Group LG02"/>
</dbReference>
<sequence length="328" mass="36556">MVVATEINPSRIEKIREVEIPVIDLSLKKSKAAKLIVKACEDYGFFKVINHGVPHHIIKKMEDEGFDFFHKPLPDKIRVGSANPFGYGSKNIGLSGDKGELEYLILQTNQDSILNTSKFSYSCCGCDRCAVSCYVECVRELACKILELIAKGLGVPRSFFSHLVRRFDSDSLLRLNHYPPVSDTSHSFQRGSSNSNIGFGEHSDPQILTLLRSNGVAGLQISLGNGNWAPVAPDPHAFCVNIGDVLQAMTNGRFVSVRHRAMANTLPDRSRLSLVFFGAPPPQAIITCPPQLLKQNEPRYRAFTWAEYKSHTYAHRLGETRLDHFKIA</sequence>
<reference evidence="2" key="1">
    <citation type="journal article" date="2022" name="Mol. Ecol. Resour.">
        <title>The genomes of chicory, endive, great burdock and yacon provide insights into Asteraceae palaeo-polyploidization history and plant inulin production.</title>
        <authorList>
            <person name="Fan W."/>
            <person name="Wang S."/>
            <person name="Wang H."/>
            <person name="Wang A."/>
            <person name="Jiang F."/>
            <person name="Liu H."/>
            <person name="Zhao H."/>
            <person name="Xu D."/>
            <person name="Zhang Y."/>
        </authorList>
    </citation>
    <scope>NUCLEOTIDE SEQUENCE [LARGE SCALE GENOMIC DNA]</scope>
    <source>
        <strain evidence="2">cv. Yunnan</strain>
    </source>
</reference>
<gene>
    <name evidence="1" type="ORF">L1987_06919</name>
</gene>
<reference evidence="1 2" key="2">
    <citation type="journal article" date="2022" name="Mol. Ecol. Resour.">
        <title>The genomes of chicory, endive, great burdock and yacon provide insights into Asteraceae paleo-polyploidization history and plant inulin production.</title>
        <authorList>
            <person name="Fan W."/>
            <person name="Wang S."/>
            <person name="Wang H."/>
            <person name="Wang A."/>
            <person name="Jiang F."/>
            <person name="Liu H."/>
            <person name="Zhao H."/>
            <person name="Xu D."/>
            <person name="Zhang Y."/>
        </authorList>
    </citation>
    <scope>NUCLEOTIDE SEQUENCE [LARGE SCALE GENOMIC DNA]</scope>
    <source>
        <strain evidence="2">cv. Yunnan</strain>
        <tissue evidence="1">Leaves</tissue>
    </source>
</reference>
<organism evidence="1 2">
    <name type="scientific">Smallanthus sonchifolius</name>
    <dbReference type="NCBI Taxonomy" id="185202"/>
    <lineage>
        <taxon>Eukaryota</taxon>
        <taxon>Viridiplantae</taxon>
        <taxon>Streptophyta</taxon>
        <taxon>Embryophyta</taxon>
        <taxon>Tracheophyta</taxon>
        <taxon>Spermatophyta</taxon>
        <taxon>Magnoliopsida</taxon>
        <taxon>eudicotyledons</taxon>
        <taxon>Gunneridae</taxon>
        <taxon>Pentapetalae</taxon>
        <taxon>asterids</taxon>
        <taxon>campanulids</taxon>
        <taxon>Asterales</taxon>
        <taxon>Asteraceae</taxon>
        <taxon>Asteroideae</taxon>
        <taxon>Heliantheae alliance</taxon>
        <taxon>Millerieae</taxon>
        <taxon>Smallanthus</taxon>
    </lineage>
</organism>
<proteinExistence type="predicted"/>
<keyword evidence="2" id="KW-1185">Reference proteome</keyword>
<dbReference type="EMBL" id="CM042019">
    <property type="protein sequence ID" value="KAI3825432.1"/>
    <property type="molecule type" value="Genomic_DNA"/>
</dbReference>
<evidence type="ECO:0000313" key="1">
    <source>
        <dbReference type="EMBL" id="KAI3825432.1"/>
    </source>
</evidence>
<protein>
    <submittedName>
        <fullName evidence="1">Uncharacterized protein</fullName>
    </submittedName>
</protein>
<accession>A0ACB9JZH6</accession>